<gene>
    <name evidence="1" type="ORF">CBM2634_P180008</name>
</gene>
<evidence type="ECO:0000313" key="2">
    <source>
        <dbReference type="Proteomes" id="UP000256805"/>
    </source>
</evidence>
<organism evidence="1 2">
    <name type="scientific">Cupriavidus taiwanensis</name>
    <dbReference type="NCBI Taxonomy" id="164546"/>
    <lineage>
        <taxon>Bacteria</taxon>
        <taxon>Pseudomonadati</taxon>
        <taxon>Pseudomonadota</taxon>
        <taxon>Betaproteobacteria</taxon>
        <taxon>Burkholderiales</taxon>
        <taxon>Burkholderiaceae</taxon>
        <taxon>Cupriavidus</taxon>
    </lineage>
</organism>
<protein>
    <submittedName>
        <fullName evidence="1">Uncharacterized protein</fullName>
    </submittedName>
</protein>
<dbReference type="EMBL" id="OVTA01000060">
    <property type="protein sequence ID" value="SPS02204.1"/>
    <property type="molecule type" value="Genomic_DNA"/>
</dbReference>
<dbReference type="Proteomes" id="UP000256805">
    <property type="component" value="Unassembled WGS sequence"/>
</dbReference>
<proteinExistence type="predicted"/>
<name>A0A375JAJ1_9BURK</name>
<sequence>MHIAANECWAGATGKEAGVAVELGRQRLHSVAPGAARSQNVLSRRIFAYATFADNLLVMEGRASLRGAVVWAARVIAAADEQLRDEIWGAVALSAGGEIG</sequence>
<accession>A0A375JAJ1</accession>
<dbReference type="AlphaFoldDB" id="A0A375JAJ1"/>
<evidence type="ECO:0000313" key="1">
    <source>
        <dbReference type="EMBL" id="SPS02204.1"/>
    </source>
</evidence>
<reference evidence="1 2" key="1">
    <citation type="submission" date="2018-01" db="EMBL/GenBank/DDBJ databases">
        <authorList>
            <person name="Gaut B.S."/>
            <person name="Morton B.R."/>
            <person name="Clegg M.T."/>
            <person name="Duvall M.R."/>
        </authorList>
    </citation>
    <scope>NUCLEOTIDE SEQUENCE [LARGE SCALE GENOMIC DNA]</scope>
    <source>
        <strain evidence="1">Cupriavidus taiwanensis cmp 52</strain>
    </source>
</reference>